<feature type="region of interest" description="Disordered" evidence="2">
    <location>
        <begin position="643"/>
        <end position="697"/>
    </location>
</feature>
<feature type="domain" description="BRCT" evidence="3">
    <location>
        <begin position="130"/>
        <end position="231"/>
    </location>
</feature>
<dbReference type="Pfam" id="PF16589">
    <property type="entry name" value="BRCT_2"/>
    <property type="match status" value="1"/>
</dbReference>
<dbReference type="Pfam" id="PF12738">
    <property type="entry name" value="PTCB-BRCT"/>
    <property type="match status" value="1"/>
</dbReference>
<organism evidence="4 5">
    <name type="scientific">Kingdonia uniflora</name>
    <dbReference type="NCBI Taxonomy" id="39325"/>
    <lineage>
        <taxon>Eukaryota</taxon>
        <taxon>Viridiplantae</taxon>
        <taxon>Streptophyta</taxon>
        <taxon>Embryophyta</taxon>
        <taxon>Tracheophyta</taxon>
        <taxon>Spermatophyta</taxon>
        <taxon>Magnoliopsida</taxon>
        <taxon>Ranunculales</taxon>
        <taxon>Circaeasteraceae</taxon>
        <taxon>Kingdonia</taxon>
    </lineage>
</organism>
<feature type="compositionally biased region" description="Polar residues" evidence="2">
    <location>
        <begin position="645"/>
        <end position="655"/>
    </location>
</feature>
<reference evidence="4 5" key="1">
    <citation type="journal article" date="2020" name="IScience">
        <title>Genome Sequencing of the Endangered Kingdonia uniflora (Circaeasteraceae, Ranunculales) Reveals Potential Mechanisms of Evolutionary Specialization.</title>
        <authorList>
            <person name="Sun Y."/>
            <person name="Deng T."/>
            <person name="Zhang A."/>
            <person name="Moore M.J."/>
            <person name="Landis J.B."/>
            <person name="Lin N."/>
            <person name="Zhang H."/>
            <person name="Zhang X."/>
            <person name="Huang J."/>
            <person name="Zhang X."/>
            <person name="Sun H."/>
            <person name="Wang H."/>
        </authorList>
    </citation>
    <scope>NUCLEOTIDE SEQUENCE [LARGE SCALE GENOMIC DNA]</scope>
    <source>
        <strain evidence="4">TB1705</strain>
        <tissue evidence="4">Leaf</tissue>
    </source>
</reference>
<dbReference type="InterPro" id="IPR059215">
    <property type="entry name" value="BRCT2_TopBP1-like"/>
</dbReference>
<feature type="domain" description="BRCT" evidence="3">
    <location>
        <begin position="48"/>
        <end position="132"/>
    </location>
</feature>
<dbReference type="AlphaFoldDB" id="A0A7J7NTK1"/>
<feature type="compositionally biased region" description="Polar residues" evidence="2">
    <location>
        <begin position="276"/>
        <end position="288"/>
    </location>
</feature>
<feature type="domain" description="BRCT" evidence="3">
    <location>
        <begin position="494"/>
        <end position="603"/>
    </location>
</feature>
<dbReference type="EMBL" id="JACGCM010000580">
    <property type="protein sequence ID" value="KAF6170501.1"/>
    <property type="molecule type" value="Genomic_DNA"/>
</dbReference>
<feature type="region of interest" description="Disordered" evidence="2">
    <location>
        <begin position="276"/>
        <end position="312"/>
    </location>
</feature>
<dbReference type="PANTHER" id="PTHR13561">
    <property type="entry name" value="DNA REPLICATION REGULATOR DPB11-RELATED"/>
    <property type="match status" value="1"/>
</dbReference>
<evidence type="ECO:0000313" key="5">
    <source>
        <dbReference type="Proteomes" id="UP000541444"/>
    </source>
</evidence>
<dbReference type="FunFam" id="3.40.50.10190:FF:000052">
    <property type="entry name" value="Transcription coactivator"/>
    <property type="match status" value="1"/>
</dbReference>
<dbReference type="PROSITE" id="PS50172">
    <property type="entry name" value="BRCT"/>
    <property type="match status" value="4"/>
</dbReference>
<comment type="caution">
    <text evidence="4">The sequence shown here is derived from an EMBL/GenBank/DDBJ whole genome shotgun (WGS) entry which is preliminary data.</text>
</comment>
<dbReference type="Gene3D" id="3.40.50.10190">
    <property type="entry name" value="BRCT domain"/>
    <property type="match status" value="5"/>
</dbReference>
<dbReference type="GO" id="GO:0033314">
    <property type="term" value="P:mitotic DNA replication checkpoint signaling"/>
    <property type="evidence" value="ECO:0007669"/>
    <property type="project" value="TreeGrafter"/>
</dbReference>
<dbReference type="SUPFAM" id="SSF52113">
    <property type="entry name" value="BRCT domain"/>
    <property type="match status" value="4"/>
</dbReference>
<feature type="compositionally biased region" description="Polar residues" evidence="2">
    <location>
        <begin position="667"/>
        <end position="681"/>
    </location>
</feature>
<dbReference type="PANTHER" id="PTHR13561:SF20">
    <property type="entry name" value="DNA TOPOISOMERASE 2-BINDING PROTEIN 1"/>
    <property type="match status" value="1"/>
</dbReference>
<dbReference type="Pfam" id="PF00533">
    <property type="entry name" value="BRCT"/>
    <property type="match status" value="2"/>
</dbReference>
<dbReference type="GO" id="GO:0007095">
    <property type="term" value="P:mitotic G2 DNA damage checkpoint signaling"/>
    <property type="evidence" value="ECO:0007669"/>
    <property type="project" value="TreeGrafter"/>
</dbReference>
<evidence type="ECO:0000256" key="1">
    <source>
        <dbReference type="ARBA" id="ARBA00022737"/>
    </source>
</evidence>
<keyword evidence="1" id="KW-0677">Repeat</keyword>
<dbReference type="InterPro" id="IPR001357">
    <property type="entry name" value="BRCT_dom"/>
</dbReference>
<accession>A0A7J7NTK1</accession>
<gene>
    <name evidence="4" type="ORF">GIB67_031909</name>
</gene>
<feature type="domain" description="BRCT" evidence="3">
    <location>
        <begin position="319"/>
        <end position="412"/>
    </location>
</feature>
<protein>
    <recommendedName>
        <fullName evidence="3">BRCT domain-containing protein</fullName>
    </recommendedName>
</protein>
<keyword evidence="5" id="KW-1185">Reference proteome</keyword>
<dbReference type="FunFam" id="3.40.50.10190:FF:000061">
    <property type="entry name" value="Transcription coactivator"/>
    <property type="match status" value="1"/>
</dbReference>
<dbReference type="OrthoDB" id="251770at2759"/>
<evidence type="ECO:0000313" key="4">
    <source>
        <dbReference type="EMBL" id="KAF6170501.1"/>
    </source>
</evidence>
<evidence type="ECO:0000259" key="3">
    <source>
        <dbReference type="PROSITE" id="PS50172"/>
    </source>
</evidence>
<dbReference type="Proteomes" id="UP000541444">
    <property type="component" value="Unassembled WGS sequence"/>
</dbReference>
<name>A0A7J7NTK1_9MAGN</name>
<proteinExistence type="predicted"/>
<sequence length="846" mass="94017">MNLRCQDKFEYFKAKGCNLIGPQCVLSCAKENRGLPKQQGGFTCCLAMEGVKVLASGFDKEEKVKIEELVTAMGGVIKNSASMDVSFVIVKNVLAVKYKWASTILKKPIVTISWLYQCWNEHRVVPHEPYRVLPFSGLTICATGIPIDLRMEMEKLILQNGGEYSADLTRKYSDLMCFNCNKICVLDVSYAPKGDKYVVAQKWGHIYTVTRKWLDQSISRRACVDEKSYPVQGSSLSSRKSVKIAPKEQLSEVKESTSSQSLPFSVIPDVETALSENISYPPSNSTTIGKEDGSEALTGQTGDESKFDGCVADDSQNEDNDLYLSECRILLVGFQAAAEMRKLVNMVRNGGGSRYMSFGQKLTHIVVGTPSENEKKEVRQQASFGVIHVVRTTWLEECNQEKKEVPVSQRHVYSDFVLSKDPVSCNKATVVGLPGINQKQSSLIAPTSISINQGIPDITIETGTLLEKRRGKVTQYDECKGQRNHPHSEGPTVQGKNVFKGLLFRFSTSFPEDRRAEIIEWINQGGGGIVVEQSNKNVQFTIECHGLMPRPADSSQTTIISSQWISGPKYERARESGIDTVTSEWISECIRKDTIVSMDPFRPKDVTAQDREAGLCTTSQYPTQAVSMVFEDYPSQLPSRLQIPRNRQTCTADNSSSKKRARDLEDVTNSDLHSTLVSEDVSQSKEKFTVPNKPGDIGEVSHAVPDVAAAIEDLLAQSNKIQDMETSGRTGTDHSIFSPDRAILGQDRVDSPSTFGISKNWLKRFLLELKFSISSSSNDQECDNILFRTEQKDDLCNSSWQEKGSKQGTTDGFSETQTESQVVGYEEDLSGIQMIIDRVRTRSSLT</sequence>
<dbReference type="SMART" id="SM00292">
    <property type="entry name" value="BRCT"/>
    <property type="match status" value="4"/>
</dbReference>
<dbReference type="CDD" id="cd17731">
    <property type="entry name" value="BRCT_TopBP1_rpt2_like"/>
    <property type="match status" value="1"/>
</dbReference>
<dbReference type="GO" id="GO:0006270">
    <property type="term" value="P:DNA replication initiation"/>
    <property type="evidence" value="ECO:0007669"/>
    <property type="project" value="TreeGrafter"/>
</dbReference>
<evidence type="ECO:0000256" key="2">
    <source>
        <dbReference type="SAM" id="MobiDB-lite"/>
    </source>
</evidence>
<dbReference type="CDD" id="cd00027">
    <property type="entry name" value="BRCT"/>
    <property type="match status" value="1"/>
</dbReference>
<feature type="region of interest" description="Disordered" evidence="2">
    <location>
        <begin position="798"/>
        <end position="819"/>
    </location>
</feature>
<dbReference type="InterPro" id="IPR036420">
    <property type="entry name" value="BRCT_dom_sf"/>
</dbReference>